<reference evidence="1 2" key="1">
    <citation type="submission" date="2016-01" db="EMBL/GenBank/DDBJ databases">
        <title>The genomic content and context of auxiliary metabolic genes in marine cyanophages.</title>
        <authorList>
            <person name="Marston M.F."/>
            <person name="Martiny J.B.H."/>
            <person name="Crummett L.T."/>
        </authorList>
    </citation>
    <scope>NUCLEOTIDE SEQUENCE [LARGE SCALE GENOMIC DNA]</scope>
    <source>
        <strain evidence="1">RW_108_0702</strain>
    </source>
</reference>
<keyword evidence="2" id="KW-1185">Reference proteome</keyword>
<organism evidence="1 2">
    <name type="scientific">Cyanophage S-RIM32</name>
    <dbReference type="NCBI Taxonomy" id="1278479"/>
    <lineage>
        <taxon>Viruses</taxon>
        <taxon>Duplodnaviria</taxon>
        <taxon>Heunggongvirae</taxon>
        <taxon>Uroviricota</taxon>
        <taxon>Caudoviricetes</taxon>
        <taxon>Pantevenvirales</taxon>
        <taxon>Kyanoviridae</taxon>
        <taxon>Bristolvirus</taxon>
        <taxon>Bristolvirus rhodeisland</taxon>
    </lineage>
</organism>
<protein>
    <submittedName>
        <fullName evidence="1">Uncharacterized protein</fullName>
    </submittedName>
</protein>
<dbReference type="GeneID" id="29122565"/>
<dbReference type="EMBL" id="KU594606">
    <property type="protein sequence ID" value="AMO43072.1"/>
    <property type="molecule type" value="Genomic_DNA"/>
</dbReference>
<dbReference type="RefSeq" id="YP_009301565.1">
    <property type="nucleotide sequence ID" value="NC_031235.1"/>
</dbReference>
<dbReference type="KEGG" id="vg:29122565"/>
<gene>
    <name evidence="1" type="ORF">R1080702_063</name>
</gene>
<evidence type="ECO:0000313" key="2">
    <source>
        <dbReference type="Proteomes" id="UP000203157"/>
    </source>
</evidence>
<dbReference type="OrthoDB" id="19205at10239"/>
<proteinExistence type="predicted"/>
<dbReference type="Proteomes" id="UP000203157">
    <property type="component" value="Segment"/>
</dbReference>
<sequence>MSIPDFQTEEHQQEFEALFEQKATTYIKMMDKVKNMMYGSSTTYNNLPGACLEVVQSVASTLLYDAEYAFKAAHPEYKNGDDEIFIPYRSFKENVLEALNEAMPCALEKHNQEVLAKLECPPCDDTETLHDMSLGGK</sequence>
<evidence type="ECO:0000313" key="1">
    <source>
        <dbReference type="EMBL" id="AMO43072.1"/>
    </source>
</evidence>
<name>A0A127KLV6_9CAUD</name>
<accession>A0A127KLV6</accession>